<dbReference type="InterPro" id="IPR029526">
    <property type="entry name" value="PGBD"/>
</dbReference>
<name>A0A0L8HB68_OCTBM</name>
<dbReference type="PANTHER" id="PTHR46599:SF3">
    <property type="entry name" value="PIGGYBAC TRANSPOSABLE ELEMENT-DERIVED PROTEIN 4"/>
    <property type="match status" value="1"/>
</dbReference>
<protein>
    <recommendedName>
        <fullName evidence="1">PiggyBac transposable element-derived protein domain-containing protein</fullName>
    </recommendedName>
</protein>
<reference evidence="2" key="1">
    <citation type="submission" date="2015-07" db="EMBL/GenBank/DDBJ databases">
        <title>MeaNS - Measles Nucleotide Surveillance Program.</title>
        <authorList>
            <person name="Tran T."/>
            <person name="Druce J."/>
        </authorList>
    </citation>
    <scope>NUCLEOTIDE SEQUENCE</scope>
    <source>
        <strain evidence="2">UCB-OBI-ISO-001</strain>
        <tissue evidence="2">Gonad</tissue>
    </source>
</reference>
<dbReference type="Pfam" id="PF13843">
    <property type="entry name" value="DDE_Tnp_1_7"/>
    <property type="match status" value="1"/>
</dbReference>
<organism evidence="2">
    <name type="scientific">Octopus bimaculoides</name>
    <name type="common">California two-spotted octopus</name>
    <dbReference type="NCBI Taxonomy" id="37653"/>
    <lineage>
        <taxon>Eukaryota</taxon>
        <taxon>Metazoa</taxon>
        <taxon>Spiralia</taxon>
        <taxon>Lophotrochozoa</taxon>
        <taxon>Mollusca</taxon>
        <taxon>Cephalopoda</taxon>
        <taxon>Coleoidea</taxon>
        <taxon>Octopodiformes</taxon>
        <taxon>Octopoda</taxon>
        <taxon>Incirrata</taxon>
        <taxon>Octopodidae</taxon>
        <taxon>Octopus</taxon>
    </lineage>
</organism>
<dbReference type="STRING" id="37653.A0A0L8HB68"/>
<gene>
    <name evidence="2" type="ORF">OCBIM_22018463mg</name>
</gene>
<dbReference type="PANTHER" id="PTHR46599">
    <property type="entry name" value="PIGGYBAC TRANSPOSABLE ELEMENT-DERIVED PROTEIN 4"/>
    <property type="match status" value="1"/>
</dbReference>
<dbReference type="AlphaFoldDB" id="A0A0L8HB68"/>
<evidence type="ECO:0000259" key="1">
    <source>
        <dbReference type="Pfam" id="PF13843"/>
    </source>
</evidence>
<feature type="domain" description="PiggyBac transposable element-derived protein" evidence="1">
    <location>
        <begin position="1"/>
        <end position="115"/>
    </location>
</feature>
<sequence>MKELYIREREVCIDKSMVLWHSQLVFCQYKRHKYGVKLYELCDSSGIVKKILIYSGKQDALTGILGHSGQVVLSLMDEFLDKDYILYTNDYYNSVPLTKAMPQRSTYICGTLRSDEVVVYKWKDKRDVLTISNMHQVEMVDVINRNGKKKSKKPNIVRDYNNGISGIDRSDQMLSYYSCPRKTLCWYKRICLHIFEILIHNAHKVYCKVGNTQMKLVKFRDNVVLCLLGEHIRKETPVLAVDFHCLEAIPPTEKKQRPTKPCRVCTRKKLSKETRYACAQRNQLCA</sequence>
<accession>A0A0L8HB68</accession>
<dbReference type="EMBL" id="KQ418619">
    <property type="protein sequence ID" value="KOF86521.1"/>
    <property type="molecule type" value="Genomic_DNA"/>
</dbReference>
<evidence type="ECO:0000313" key="2">
    <source>
        <dbReference type="EMBL" id="KOF86521.1"/>
    </source>
</evidence>
<proteinExistence type="predicted"/>